<feature type="compositionally biased region" description="Polar residues" evidence="7">
    <location>
        <begin position="1419"/>
        <end position="1442"/>
    </location>
</feature>
<dbReference type="RefSeq" id="XP_030933766.1">
    <property type="nucleotide sequence ID" value="XM_031077906.1"/>
</dbReference>
<sequence length="2170" mass="240098">MDLHRFLQQQQHHHHHHQQQQHPSSRYAPIASPRPHFPETPTFSHHHHNNNNQSHHFPQPHPPPPPHPRPLPPIYHQQPLRPPPPPPPPPQQQRHPFTPTQSQSFSFSSPTTPPFFSHNQIDDRTRYRLPEPDHSRPEFFNQHPRVLPDSRPYQHLDLDRNSAHHHHHNERTFDKFRLESEGNSSSRFVRPETIGYTFGSDPNHRDRERNELVWGGDHRRLNTSSRDLGFVSNQNQTLRKIESNSSGYDLRFGSVRENEGFRGGRIDASHDRQTSRDGVGDSLYEIGDGLGDGDGDRARIGSGKREYFGLESGRYNSGRGNREGSSEYNRTPRKQIQKKSALLRIQVVKTNHRNRESEREPSHYSGYFDKTNSGSFRGKDQFGYLSHGMEEEEEEEEEEVEHESEGSPVELDVSFKSNSLVAKAIVTPPSSTVVSDTDLTPKSEKIRKMSDGDRSNSKKRKLNEGTVKLDSSTHVTSKASPSGKDLKHSGEKAMTYNVGNVCDGSSQPSSSRASLSLVKSKVERCSKDTVSDKDGTNVGSGKNTAPKVVKRKKIVKKIVRRVVNPQSRLSSSEQMKKCDQPVKSDGSTHGPPAASGSDKGVTPSEKIITSDGMASRQDVVLQPSTDEVNLLPKNDIVSNECGINVDCNRACVPKIRRNWKGSTSPFGSPSCEENKIGKSPVNADNSTHILDSISNTDNDVTKPVKEITFSDIDIVEDVSKQICHNGVSLSHRNGAEKDSTEAMLSLENNFNSGLLSSEEIKTQEDITNTYSSHDGTDKNLGFENGMVKSQENITVCDVGIMDANRKQPCTNQFTISLENSIAEEIPGTRVGSSAIVGLSSSEETKIHGGLVHGQCSKHGSDITWDSDNSLTSLEEKITVLNGRTMNNTGKYPSPVKVMSLENCAIKRSTSGVSVRASEGNTQKIKKRRKTRTQLDFSNSTDIHVEPVNDLVSTANAADSNLCLSVKGPSPAEVTFSGVGSSNVGLLPGQDGMSGIHAKSLTDGLSEVKFTNNVDVNGYLYGTSLRCENKREVSASDLAFRPTAYVTNEGPTGTSTSRAEVPLSNNDDITQPDKEVAVSSINNLCTSGLIPCPNGLTALPKDTLDKGSSKAVRASRDVLTEDGLKLLHHGVESCIIAEDKAIPKAESPCISGLGSEPKEMSAPMACNINQNDIMDIERSGNEKMDAQAAEDRVLTHGESRCKIKSEPQSADFDQRFSSTGKEYDYPLVKEDLPSVSNKPSLFADGRRIFSSNTSDEVMESMSGTHPTLVSPDTLSEVQNIHTLNGRTSLSQISNEKVCGDDQKLDQKSIVEGGSNLSTHTSFPQYIKPVPVTEINHSTMGKTVLLPSQDSKITSHSLSVKTTELMGRKTQLGHAIPRTYPGHSSFVSTNSKNTASSTQIAKPRTWHRTGNSSAPLPGNKPFSQSVPPQRQLVKNNSKSQNTSYIRKGNSLVRKTAPVPAQRQGSHGLSSSVYRANSSGIDELKKSTGSDIRVDVIDAQDLLKTGMNTPLEKPGTPPLPNDTKLFAQATVSSGDNTPSPLAERSVSDCFESISDPMKFTETKNAPKTSEDALKISEISENLIGSSNNLESQAELNGANVASSNMKRIVYVKRKSNQLVATSNPSDLSGHNGNKNQAASDGYYKRRKNQLIRASLENQSKQSVAIPDDLFNSEGQRATTIVSSRKYSKKRLHKVVAKTREPMKSSLVWTLRDTQSSKTDQKVLPQLFPWKRATYCRNFMQNTASISNNSSLSMISRKLLLLRRRDTVYTRSSNGFSLRKFKVLSVGGSSLKWSKSIEKHSKKANEEATLAVAAVEKKKREQYRAACSSSRTKNRNNSSRERIFRVGSVRYKMDSTKRTLQRISDEGSTCSTAPQSEKDIKKSYIPKRLVIGNDEYVRIGNGNQLIRDPKKRARILASEKVRWSLHTARLRLARKRKYCQFFTRFGKCNKDDGKCPYIHDPSKIAVCTKFLKGLCSNPNCKLTHKVIPERMPDCSYFLQGLCTNRNCPYRHVNVNPKASTCEGFLRGYCADGDECRKKHSYVCPLFEATGTCPQGSKCKLHHPKNRSKGSKGKKRKRVGQQRKAQGRYFGSTHVNVSEPRSAVNEKHSTQNNDDIFIEGKYADYISLDFSDEEVGETNDPTSERMFYDSDSSDLQLDNLDELIKPVRIMNRNTA</sequence>
<feature type="region of interest" description="Disordered" evidence="7">
    <location>
        <begin position="2051"/>
        <end position="2107"/>
    </location>
</feature>
<feature type="compositionally biased region" description="Polar residues" evidence="7">
    <location>
        <begin position="1617"/>
        <end position="1635"/>
    </location>
</feature>
<gene>
    <name evidence="9" type="primary">LOC115959491</name>
</gene>
<feature type="domain" description="C3H1-type" evidence="8">
    <location>
        <begin position="2033"/>
        <end position="2061"/>
    </location>
</feature>
<evidence type="ECO:0000313" key="10">
    <source>
        <dbReference type="Proteomes" id="UP000594261"/>
    </source>
</evidence>
<feature type="compositionally biased region" description="Basic and acidic residues" evidence="7">
    <location>
        <begin position="353"/>
        <end position="362"/>
    </location>
</feature>
<feature type="compositionally biased region" description="Polar residues" evidence="7">
    <location>
        <begin position="1460"/>
        <end position="1471"/>
    </location>
</feature>
<name>A0A7N2MK38_QUELO</name>
<feature type="compositionally biased region" description="Basic and acidic residues" evidence="7">
    <location>
        <begin position="520"/>
        <end position="535"/>
    </location>
</feature>
<evidence type="ECO:0000313" key="9">
    <source>
        <dbReference type="EnsemblPlants" id="QL09p032246:mrna"/>
    </source>
</evidence>
<feature type="domain" description="C3H1-type" evidence="8">
    <location>
        <begin position="1984"/>
        <end position="2010"/>
    </location>
</feature>
<dbReference type="InterPro" id="IPR000571">
    <property type="entry name" value="Znf_CCCH"/>
</dbReference>
<feature type="compositionally biased region" description="Polar residues" evidence="7">
    <location>
        <begin position="469"/>
        <end position="480"/>
    </location>
</feature>
<keyword evidence="2" id="KW-0677">Repeat</keyword>
<dbReference type="FunFam" id="4.10.1000.10:FF:000022">
    <property type="entry name" value="Zinc finger CCCH domain-containing protein 7"/>
    <property type="match status" value="1"/>
</dbReference>
<feature type="region of interest" description="Disordered" evidence="7">
    <location>
        <begin position="427"/>
        <end position="617"/>
    </location>
</feature>
<keyword evidence="3 6" id="KW-0863">Zinc-finger</keyword>
<feature type="region of interest" description="Disordered" evidence="7">
    <location>
        <begin position="1376"/>
        <end position="1471"/>
    </location>
</feature>
<feature type="compositionally biased region" description="Low complexity" evidence="7">
    <location>
        <begin position="505"/>
        <end position="519"/>
    </location>
</feature>
<feature type="region of interest" description="Disordered" evidence="7">
    <location>
        <begin position="1617"/>
        <end position="1637"/>
    </location>
</feature>
<dbReference type="GO" id="GO:0005634">
    <property type="term" value="C:nucleus"/>
    <property type="evidence" value="ECO:0007669"/>
    <property type="project" value="UniProtKB-ARBA"/>
</dbReference>
<organism evidence="9 10">
    <name type="scientific">Quercus lobata</name>
    <name type="common">Valley oak</name>
    <dbReference type="NCBI Taxonomy" id="97700"/>
    <lineage>
        <taxon>Eukaryota</taxon>
        <taxon>Viridiplantae</taxon>
        <taxon>Streptophyta</taxon>
        <taxon>Embryophyta</taxon>
        <taxon>Tracheophyta</taxon>
        <taxon>Spermatophyta</taxon>
        <taxon>Magnoliopsida</taxon>
        <taxon>eudicotyledons</taxon>
        <taxon>Gunneridae</taxon>
        <taxon>Pentapetalae</taxon>
        <taxon>rosids</taxon>
        <taxon>fabids</taxon>
        <taxon>Fagales</taxon>
        <taxon>Fagaceae</taxon>
        <taxon>Quercus</taxon>
    </lineage>
</organism>
<feature type="zinc finger region" description="C3H1-type" evidence="6">
    <location>
        <begin position="1929"/>
        <end position="1958"/>
    </location>
</feature>
<evidence type="ECO:0000256" key="6">
    <source>
        <dbReference type="PROSITE-ProRule" id="PRU00723"/>
    </source>
</evidence>
<evidence type="ECO:0000256" key="2">
    <source>
        <dbReference type="ARBA" id="ARBA00022737"/>
    </source>
</evidence>
<dbReference type="EMBL" id="LRBV02000009">
    <property type="status" value="NOT_ANNOTATED_CDS"/>
    <property type="molecule type" value="Genomic_DNA"/>
</dbReference>
<dbReference type="Proteomes" id="UP000594261">
    <property type="component" value="Chromosome 9"/>
</dbReference>
<dbReference type="PANTHER" id="PTHR46156:SF1">
    <property type="entry name" value="ZINC FINGER CCCH DOMAIN-CONTAINING PROTEIN 3"/>
    <property type="match status" value="1"/>
</dbReference>
<protein>
    <recommendedName>
        <fullName evidence="8">C3H1-type domain-containing protein</fullName>
    </recommendedName>
</protein>
<evidence type="ECO:0000259" key="8">
    <source>
        <dbReference type="PROSITE" id="PS50103"/>
    </source>
</evidence>
<feature type="region of interest" description="Disordered" evidence="7">
    <location>
        <begin position="162"/>
        <end position="207"/>
    </location>
</feature>
<dbReference type="EnsemblPlants" id="QL09p032246:mrna">
    <property type="protein sequence ID" value="QL09p032246:mrna"/>
    <property type="gene ID" value="QL09p032246"/>
</dbReference>
<accession>A0A7N2MK38</accession>
<dbReference type="GO" id="GO:0008270">
    <property type="term" value="F:zinc ion binding"/>
    <property type="evidence" value="ECO:0007669"/>
    <property type="project" value="UniProtKB-KW"/>
</dbReference>
<proteinExistence type="predicted"/>
<feature type="region of interest" description="Disordered" evidence="7">
    <location>
        <begin position="1"/>
        <end position="148"/>
    </location>
</feature>
<reference evidence="9" key="2">
    <citation type="submission" date="2021-01" db="UniProtKB">
        <authorList>
            <consortium name="EnsemblPlants"/>
        </authorList>
    </citation>
    <scope>IDENTIFICATION</scope>
</reference>
<dbReference type="FunFam" id="4.10.1000.10:FF:000008">
    <property type="entry name" value="zinc finger CCCH domain-containing protein 3"/>
    <property type="match status" value="1"/>
</dbReference>
<keyword evidence="4 6" id="KW-0862">Zinc</keyword>
<dbReference type="GeneID" id="115959491"/>
<feature type="compositionally biased region" description="Basic and acidic residues" evidence="7">
    <location>
        <begin position="260"/>
        <end position="279"/>
    </location>
</feature>
<keyword evidence="5" id="KW-0238">DNA-binding</keyword>
<feature type="compositionally biased region" description="Low complexity" evidence="7">
    <location>
        <begin position="92"/>
        <end position="117"/>
    </location>
</feature>
<dbReference type="GO" id="GO:0003677">
    <property type="term" value="F:DNA binding"/>
    <property type="evidence" value="ECO:0007669"/>
    <property type="project" value="UniProtKB-KW"/>
</dbReference>
<dbReference type="FunCoup" id="A0A7N2MK38">
    <property type="interactions" value="783"/>
</dbReference>
<feature type="compositionally biased region" description="Basic and acidic residues" evidence="7">
    <location>
        <begin position="439"/>
        <end position="456"/>
    </location>
</feature>
<feature type="region of interest" description="Disordered" evidence="7">
    <location>
        <begin position="349"/>
        <end position="372"/>
    </location>
</feature>
<dbReference type="InParanoid" id="A0A7N2MK38"/>
<feature type="zinc finger region" description="C3H1-type" evidence="6">
    <location>
        <begin position="1984"/>
        <end position="2010"/>
    </location>
</feature>
<keyword evidence="1 6" id="KW-0479">Metal-binding</keyword>
<feature type="compositionally biased region" description="Basic residues" evidence="7">
    <location>
        <begin position="548"/>
        <end position="560"/>
    </location>
</feature>
<feature type="compositionally biased region" description="Acidic residues" evidence="7">
    <location>
        <begin position="390"/>
        <end position="402"/>
    </location>
</feature>
<dbReference type="PROSITE" id="PS50103">
    <property type="entry name" value="ZF_C3H1"/>
    <property type="match status" value="3"/>
</dbReference>
<feature type="compositionally biased region" description="Polar residues" evidence="7">
    <location>
        <begin position="1383"/>
        <end position="1398"/>
    </location>
</feature>
<evidence type="ECO:0000256" key="5">
    <source>
        <dbReference type="ARBA" id="ARBA00023125"/>
    </source>
</evidence>
<feature type="region of interest" description="Disordered" evidence="7">
    <location>
        <begin position="309"/>
        <end position="337"/>
    </location>
</feature>
<evidence type="ECO:0000256" key="3">
    <source>
        <dbReference type="ARBA" id="ARBA00022771"/>
    </source>
</evidence>
<feature type="compositionally biased region" description="Polar residues" evidence="7">
    <location>
        <begin position="428"/>
        <end position="438"/>
    </location>
</feature>
<feature type="compositionally biased region" description="Pro residues" evidence="7">
    <location>
        <begin position="80"/>
        <end position="91"/>
    </location>
</feature>
<feature type="domain" description="C3H1-type" evidence="8">
    <location>
        <begin position="1929"/>
        <end position="1958"/>
    </location>
</feature>
<dbReference type="Gene3D" id="4.10.1000.10">
    <property type="entry name" value="Zinc finger, CCCH-type"/>
    <property type="match status" value="2"/>
</dbReference>
<dbReference type="OrthoDB" id="3247158at2759"/>
<feature type="region of interest" description="Disordered" evidence="7">
    <location>
        <begin position="1045"/>
        <end position="1068"/>
    </location>
</feature>
<feature type="compositionally biased region" description="Basic and acidic residues" evidence="7">
    <location>
        <begin position="170"/>
        <end position="180"/>
    </location>
</feature>
<keyword evidence="10" id="KW-1185">Reference proteome</keyword>
<feature type="compositionally biased region" description="Basic residues" evidence="7">
    <location>
        <begin position="2054"/>
        <end position="2076"/>
    </location>
</feature>
<dbReference type="SMART" id="SM00356">
    <property type="entry name" value="ZnF_C3H1"/>
    <property type="match status" value="5"/>
</dbReference>
<feature type="zinc finger region" description="C3H1-type" evidence="6">
    <location>
        <begin position="2033"/>
        <end position="2061"/>
    </location>
</feature>
<dbReference type="OMA" id="CVDSTIC"/>
<feature type="region of interest" description="Disordered" evidence="7">
    <location>
        <begin position="387"/>
        <end position="413"/>
    </location>
</feature>
<dbReference type="PANTHER" id="PTHR46156">
    <property type="entry name" value="CCCH ZINGC FINGER"/>
    <property type="match status" value="1"/>
</dbReference>
<dbReference type="KEGG" id="qlo:115959491"/>
<dbReference type="Gramene" id="QL09p032246:mrna">
    <property type="protein sequence ID" value="QL09p032246:mrna"/>
    <property type="gene ID" value="QL09p032246"/>
</dbReference>
<reference evidence="9 10" key="1">
    <citation type="journal article" date="2016" name="G3 (Bethesda)">
        <title>First Draft Assembly and Annotation of the Genome of a California Endemic Oak Quercus lobata Nee (Fagaceae).</title>
        <authorList>
            <person name="Sork V.L."/>
            <person name="Fitz-Gibbon S.T."/>
            <person name="Puiu D."/>
            <person name="Crepeau M."/>
            <person name="Gugger P.F."/>
            <person name="Sherman R."/>
            <person name="Stevens K."/>
            <person name="Langley C.H."/>
            <person name="Pellegrini M."/>
            <person name="Salzberg S.L."/>
        </authorList>
    </citation>
    <scope>NUCLEOTIDE SEQUENCE [LARGE SCALE GENOMIC DNA]</scope>
    <source>
        <strain evidence="9 10">cv. SW786</strain>
    </source>
</reference>
<feature type="compositionally biased region" description="Pro residues" evidence="7">
    <location>
        <begin position="59"/>
        <end position="73"/>
    </location>
</feature>
<feature type="compositionally biased region" description="Basic and acidic residues" evidence="7">
    <location>
        <begin position="120"/>
        <end position="137"/>
    </location>
</feature>
<evidence type="ECO:0000256" key="1">
    <source>
        <dbReference type="ARBA" id="ARBA00022723"/>
    </source>
</evidence>
<evidence type="ECO:0000256" key="7">
    <source>
        <dbReference type="SAM" id="MobiDB-lite"/>
    </source>
</evidence>
<feature type="compositionally biased region" description="Polar residues" evidence="7">
    <location>
        <begin position="564"/>
        <end position="573"/>
    </location>
</feature>
<evidence type="ECO:0000256" key="4">
    <source>
        <dbReference type="ARBA" id="ARBA00022833"/>
    </source>
</evidence>
<feature type="region of interest" description="Disordered" evidence="7">
    <location>
        <begin position="260"/>
        <end position="280"/>
    </location>
</feature>